<sequence length="147" mass="15923">MRHGALLNGPLTALIGDLGHSDKIMIVDAGWPIPKDLRYDICLTHGIPRLTDVFSVIAEELSIETVIIDSEMQNHGPEVYGEVCRIIAGAAAASGETIKVENEPHVTFKEHAKSVKGIIRTGECIPYCNLVIVAGLAFTPARRRSPL</sequence>
<dbReference type="PANTHER" id="PTHR37831">
    <property type="entry name" value="D-RIBOSE PYRANASE"/>
    <property type="match status" value="1"/>
</dbReference>
<evidence type="ECO:0000256" key="2">
    <source>
        <dbReference type="ARBA" id="ARBA00012862"/>
    </source>
</evidence>
<proteinExistence type="predicted"/>
<dbReference type="Proteomes" id="UP001156702">
    <property type="component" value="Unassembled WGS sequence"/>
</dbReference>
<dbReference type="RefSeq" id="WP_244770282.1">
    <property type="nucleotide sequence ID" value="NZ_JALIRQ010000013.1"/>
</dbReference>
<evidence type="ECO:0000256" key="1">
    <source>
        <dbReference type="ARBA" id="ARBA00000223"/>
    </source>
</evidence>
<evidence type="ECO:0000313" key="7">
    <source>
        <dbReference type="Proteomes" id="UP001156702"/>
    </source>
</evidence>
<accession>A0ABQ5ZSZ2</accession>
<comment type="catalytic activity">
    <reaction evidence="1">
        <text>beta-D-ribopyranose = beta-D-ribofuranose</text>
        <dbReference type="Rhea" id="RHEA:25432"/>
        <dbReference type="ChEBI" id="CHEBI:27476"/>
        <dbReference type="ChEBI" id="CHEBI:47002"/>
        <dbReference type="EC" id="5.4.99.62"/>
    </reaction>
</comment>
<keyword evidence="5" id="KW-0119">Carbohydrate metabolism</keyword>
<evidence type="ECO:0000256" key="3">
    <source>
        <dbReference type="ARBA" id="ARBA00022490"/>
    </source>
</evidence>
<dbReference type="PANTHER" id="PTHR37831:SF1">
    <property type="entry name" value="D-RIBOSE PYRANASE"/>
    <property type="match status" value="1"/>
</dbReference>
<evidence type="ECO:0000256" key="5">
    <source>
        <dbReference type="ARBA" id="ARBA00023277"/>
    </source>
</evidence>
<keyword evidence="4" id="KW-0413">Isomerase</keyword>
<dbReference type="Gene3D" id="3.40.1650.10">
    <property type="entry name" value="RbsD-like domain"/>
    <property type="match status" value="1"/>
</dbReference>
<organism evidence="6 7">
    <name type="scientific">Shinella yambaruensis</name>
    <dbReference type="NCBI Taxonomy" id="415996"/>
    <lineage>
        <taxon>Bacteria</taxon>
        <taxon>Pseudomonadati</taxon>
        <taxon>Pseudomonadota</taxon>
        <taxon>Alphaproteobacteria</taxon>
        <taxon>Hyphomicrobiales</taxon>
        <taxon>Rhizobiaceae</taxon>
        <taxon>Shinella</taxon>
    </lineage>
</organism>
<reference evidence="7" key="1">
    <citation type="journal article" date="2019" name="Int. J. Syst. Evol. Microbiol.">
        <title>The Global Catalogue of Microorganisms (GCM) 10K type strain sequencing project: providing services to taxonomists for standard genome sequencing and annotation.</title>
        <authorList>
            <consortium name="The Broad Institute Genomics Platform"/>
            <consortium name="The Broad Institute Genome Sequencing Center for Infectious Disease"/>
            <person name="Wu L."/>
            <person name="Ma J."/>
        </authorList>
    </citation>
    <scope>NUCLEOTIDE SEQUENCE [LARGE SCALE GENOMIC DNA]</scope>
    <source>
        <strain evidence="7">NBRC 102122</strain>
    </source>
</reference>
<dbReference type="EC" id="5.4.99.62" evidence="2"/>
<protein>
    <recommendedName>
        <fullName evidence="2">D-ribose pyranase</fullName>
        <ecNumber evidence="2">5.4.99.62</ecNumber>
    </recommendedName>
</protein>
<evidence type="ECO:0000256" key="4">
    <source>
        <dbReference type="ARBA" id="ARBA00023235"/>
    </source>
</evidence>
<keyword evidence="7" id="KW-1185">Reference proteome</keyword>
<dbReference type="SUPFAM" id="SSF102546">
    <property type="entry name" value="RbsD-like"/>
    <property type="match status" value="1"/>
</dbReference>
<dbReference type="NCBIfam" id="NF008761">
    <property type="entry name" value="PRK11797.1"/>
    <property type="match status" value="1"/>
</dbReference>
<evidence type="ECO:0000313" key="6">
    <source>
        <dbReference type="EMBL" id="GLR54859.1"/>
    </source>
</evidence>
<dbReference type="InterPro" id="IPR007721">
    <property type="entry name" value="RbsD_FucU"/>
</dbReference>
<dbReference type="InterPro" id="IPR023064">
    <property type="entry name" value="D-ribose_pyranase"/>
</dbReference>
<dbReference type="EMBL" id="BSOP01000060">
    <property type="protein sequence ID" value="GLR54859.1"/>
    <property type="molecule type" value="Genomic_DNA"/>
</dbReference>
<name>A0ABQ5ZSZ2_9HYPH</name>
<keyword evidence="3" id="KW-0963">Cytoplasm</keyword>
<comment type="caution">
    <text evidence="6">The sequence shown here is derived from an EMBL/GenBank/DDBJ whole genome shotgun (WGS) entry which is preliminary data.</text>
</comment>
<gene>
    <name evidence="6" type="primary">rbsD</name>
    <name evidence="6" type="ORF">GCM10007923_60780</name>
</gene>
<dbReference type="Pfam" id="PF05025">
    <property type="entry name" value="RbsD_FucU"/>
    <property type="match status" value="1"/>
</dbReference>
<dbReference type="InterPro" id="IPR023750">
    <property type="entry name" value="RbsD-like_sf"/>
</dbReference>